<sequence>MKCSITMKSIAVRLVNMGYAVYGIDYEGHGKSEGLLGFVNDDVDDCSEHFTSICDFQRRRIEGRRDSYRRRHEAAPGLDLCPNATVQTYSNYPNSRHHRPDVTAQVRANPYCYIGKPRLKTGYECLRISVDLEERMSKVMIPFITLHREEDRVTDKSVSKQLYSVGSSSDKTFVVYPGMWHGLLCLSGNSSLEKELKNDNDVPSK</sequence>
<evidence type="ECO:0000313" key="2">
    <source>
        <dbReference type="Proteomes" id="UP001057402"/>
    </source>
</evidence>
<protein>
    <submittedName>
        <fullName evidence="1">Uncharacterized protein</fullName>
    </submittedName>
</protein>
<keyword evidence="2" id="KW-1185">Reference proteome</keyword>
<dbReference type="EMBL" id="CM042891">
    <property type="protein sequence ID" value="KAI4302374.1"/>
    <property type="molecule type" value="Genomic_DNA"/>
</dbReference>
<reference evidence="2" key="1">
    <citation type="journal article" date="2023" name="Front. Plant Sci.">
        <title>Chromosomal-level genome assembly of Melastoma candidum provides insights into trichome evolution.</title>
        <authorList>
            <person name="Zhong Y."/>
            <person name="Wu W."/>
            <person name="Sun C."/>
            <person name="Zou P."/>
            <person name="Liu Y."/>
            <person name="Dai S."/>
            <person name="Zhou R."/>
        </authorList>
    </citation>
    <scope>NUCLEOTIDE SEQUENCE [LARGE SCALE GENOMIC DNA]</scope>
</reference>
<comment type="caution">
    <text evidence="1">The sequence shown here is derived from an EMBL/GenBank/DDBJ whole genome shotgun (WGS) entry which is preliminary data.</text>
</comment>
<organism evidence="1 2">
    <name type="scientific">Melastoma candidum</name>
    <dbReference type="NCBI Taxonomy" id="119954"/>
    <lineage>
        <taxon>Eukaryota</taxon>
        <taxon>Viridiplantae</taxon>
        <taxon>Streptophyta</taxon>
        <taxon>Embryophyta</taxon>
        <taxon>Tracheophyta</taxon>
        <taxon>Spermatophyta</taxon>
        <taxon>Magnoliopsida</taxon>
        <taxon>eudicotyledons</taxon>
        <taxon>Gunneridae</taxon>
        <taxon>Pentapetalae</taxon>
        <taxon>rosids</taxon>
        <taxon>malvids</taxon>
        <taxon>Myrtales</taxon>
        <taxon>Melastomataceae</taxon>
        <taxon>Melastomatoideae</taxon>
        <taxon>Melastomateae</taxon>
        <taxon>Melastoma</taxon>
    </lineage>
</organism>
<gene>
    <name evidence="1" type="ORF">MLD38_038126</name>
</gene>
<evidence type="ECO:0000313" key="1">
    <source>
        <dbReference type="EMBL" id="KAI4302374.1"/>
    </source>
</evidence>
<name>A0ACB9KXY2_9MYRT</name>
<dbReference type="Proteomes" id="UP001057402">
    <property type="component" value="Chromosome 12"/>
</dbReference>
<accession>A0ACB9KXY2</accession>
<proteinExistence type="predicted"/>